<evidence type="ECO:0000313" key="2">
    <source>
        <dbReference type="EMBL" id="RXF67064.1"/>
    </source>
</evidence>
<protein>
    <submittedName>
        <fullName evidence="2">Serine/threonine protein kinase</fullName>
    </submittedName>
</protein>
<dbReference type="EMBL" id="RXOC01000021">
    <property type="protein sequence ID" value="RXF67064.1"/>
    <property type="molecule type" value="Genomic_DNA"/>
</dbReference>
<dbReference type="SUPFAM" id="SSF55874">
    <property type="entry name" value="ATPase domain of HSP90 chaperone/DNA topoisomerase II/histidine kinase"/>
    <property type="match status" value="1"/>
</dbReference>
<comment type="caution">
    <text evidence="2">The sequence shown here is derived from an EMBL/GenBank/DDBJ whole genome shotgun (WGS) entry which is preliminary data.</text>
</comment>
<dbReference type="InterPro" id="IPR001932">
    <property type="entry name" value="PPM-type_phosphatase-like_dom"/>
</dbReference>
<name>A0A4Q0M2L0_9SPHI</name>
<dbReference type="AlphaFoldDB" id="A0A4Q0M2L0"/>
<dbReference type="RefSeq" id="WP_128771415.1">
    <property type="nucleotide sequence ID" value="NZ_RXOC01000021.1"/>
</dbReference>
<evidence type="ECO:0000313" key="3">
    <source>
        <dbReference type="Proteomes" id="UP000290848"/>
    </source>
</evidence>
<evidence type="ECO:0000259" key="1">
    <source>
        <dbReference type="SMART" id="SM00331"/>
    </source>
</evidence>
<keyword evidence="2" id="KW-0418">Kinase</keyword>
<reference evidence="2 3" key="1">
    <citation type="submission" date="2018-12" db="EMBL/GenBank/DDBJ databases">
        <title>The Draft Genome Sequence of the Soil Bacterium Pedobacter tournemirensis R1.</title>
        <authorList>
            <person name="He J."/>
        </authorList>
    </citation>
    <scope>NUCLEOTIDE SEQUENCE [LARGE SCALE GENOMIC DNA]</scope>
    <source>
        <strain evidence="2 3">R1</strain>
    </source>
</reference>
<feature type="domain" description="PPM-type phosphatase" evidence="1">
    <location>
        <begin position="141"/>
        <end position="333"/>
    </location>
</feature>
<dbReference type="InterPro" id="IPR003594">
    <property type="entry name" value="HATPase_dom"/>
</dbReference>
<dbReference type="InterPro" id="IPR039248">
    <property type="entry name" value="Ptase_RsbX"/>
</dbReference>
<keyword evidence="2" id="KW-0723">Serine/threonine-protein kinase</keyword>
<dbReference type="Gene3D" id="3.60.40.10">
    <property type="entry name" value="PPM-type phosphatase domain"/>
    <property type="match status" value="1"/>
</dbReference>
<keyword evidence="2" id="KW-0808">Transferase</keyword>
<gene>
    <name evidence="2" type="ORF">EKH83_20905</name>
</gene>
<dbReference type="Proteomes" id="UP000290848">
    <property type="component" value="Unassembled WGS sequence"/>
</dbReference>
<dbReference type="PANTHER" id="PTHR35801:SF1">
    <property type="entry name" value="PHOSPHOSERINE PHOSPHATASE RSBX"/>
    <property type="match status" value="1"/>
</dbReference>
<dbReference type="SMART" id="SM00331">
    <property type="entry name" value="PP2C_SIG"/>
    <property type="match status" value="1"/>
</dbReference>
<sequence length="335" mass="37126">MVNSTHVSFRADDRSYFSILKKEIHARILESGYSEKKIGEIDIIVSEMTSNLFKHARDGEILFGNFIDDDEYVEIISIDNGPGMSDPNRMMNDGISSTNTLGHGLGSIKRLSDRFDLYSQKGWGTIVLSRVYKKSVSQLKRPPVDVRSIVLAKPGETLSGDGSYYKISGESLKLLVADGLGHGPEANKAVNEAVNAFKVCPANSPVEIIQYIHTSIKKTRGIVGTVALFNFKSKRWSIAGIGNISTKLLNPLGYRNYISYNGIMGHNIPNSMKEQEFSSEDFQQVILCSDGLKTRWEPKFPSIHKCDLSVLAAALYKDYARKTDDMSVVVAKITS</sequence>
<dbReference type="SUPFAM" id="SSF81606">
    <property type="entry name" value="PP2C-like"/>
    <property type="match status" value="1"/>
</dbReference>
<dbReference type="InterPro" id="IPR036457">
    <property type="entry name" value="PPM-type-like_dom_sf"/>
</dbReference>
<proteinExistence type="predicted"/>
<dbReference type="Pfam" id="PF13581">
    <property type="entry name" value="HATPase_c_2"/>
    <property type="match status" value="1"/>
</dbReference>
<dbReference type="PANTHER" id="PTHR35801">
    <property type="entry name" value="PHOSPHOSERINE PHOSPHATASE RSBX"/>
    <property type="match status" value="1"/>
</dbReference>
<organism evidence="2 3">
    <name type="scientific">Arcticibacter tournemirensis</name>
    <dbReference type="NCBI Taxonomy" id="699437"/>
    <lineage>
        <taxon>Bacteria</taxon>
        <taxon>Pseudomonadati</taxon>
        <taxon>Bacteroidota</taxon>
        <taxon>Sphingobacteriia</taxon>
        <taxon>Sphingobacteriales</taxon>
        <taxon>Sphingobacteriaceae</taxon>
        <taxon>Arcticibacter</taxon>
    </lineage>
</organism>
<dbReference type="GO" id="GO:0004674">
    <property type="term" value="F:protein serine/threonine kinase activity"/>
    <property type="evidence" value="ECO:0007669"/>
    <property type="project" value="UniProtKB-KW"/>
</dbReference>
<dbReference type="Gene3D" id="3.30.565.10">
    <property type="entry name" value="Histidine kinase-like ATPase, C-terminal domain"/>
    <property type="match status" value="1"/>
</dbReference>
<dbReference type="InterPro" id="IPR036890">
    <property type="entry name" value="HATPase_C_sf"/>
</dbReference>
<accession>A0A4Q0M2L0</accession>